<evidence type="ECO:0000256" key="2">
    <source>
        <dbReference type="ARBA" id="ARBA00001946"/>
    </source>
</evidence>
<keyword evidence="8" id="KW-0255">Endonuclease</keyword>
<dbReference type="EMBL" id="JAUDEO010000092">
    <property type="protein sequence ID" value="MDM8334706.1"/>
    <property type="molecule type" value="Genomic_DNA"/>
</dbReference>
<keyword evidence="13" id="KW-1185">Reference proteome</keyword>
<dbReference type="RefSeq" id="WP_289561424.1">
    <property type="nucleotide sequence ID" value="NZ_JAUDEO010000092.1"/>
</dbReference>
<evidence type="ECO:0000313" key="13">
    <source>
        <dbReference type="Proteomes" id="UP001529423"/>
    </source>
</evidence>
<dbReference type="InterPro" id="IPR022892">
    <property type="entry name" value="RNaseHI"/>
</dbReference>
<dbReference type="PANTHER" id="PTHR10642:SF26">
    <property type="entry name" value="RIBONUCLEASE H1"/>
    <property type="match status" value="1"/>
</dbReference>
<protein>
    <recommendedName>
        <fullName evidence="5">ribonuclease H</fullName>
        <ecNumber evidence="5">3.1.26.4</ecNumber>
    </recommendedName>
</protein>
<reference evidence="12 13" key="2">
    <citation type="submission" date="2023-06" db="EMBL/GenBank/DDBJ databases">
        <title>Identification and characterization of horizontal gene transfer across gut microbiota members of farm animals based on homology search.</title>
        <authorList>
            <person name="Schwarzerova J."/>
            <person name="Nykrynova M."/>
            <person name="Jureckova K."/>
            <person name="Cejkova D."/>
            <person name="Rychlik I."/>
        </authorList>
    </citation>
    <scope>NUCLEOTIDE SEQUENCE [LARGE SCALE GENOMIC DNA]</scope>
    <source>
        <strain evidence="12 13">105_WCHN</strain>
    </source>
</reference>
<dbReference type="CDD" id="cd09278">
    <property type="entry name" value="RNase_HI_prokaryote_like"/>
    <property type="match status" value="1"/>
</dbReference>
<dbReference type="InterPro" id="IPR009027">
    <property type="entry name" value="Ribosomal_bL9/RNase_H1_N"/>
</dbReference>
<keyword evidence="6" id="KW-0540">Nuclease</keyword>
<name>A0ABT7VQ44_9LACO</name>
<dbReference type="Gene3D" id="3.40.970.10">
    <property type="entry name" value="Ribonuclease H1, N-terminal domain"/>
    <property type="match status" value="1"/>
</dbReference>
<dbReference type="Proteomes" id="UP001529423">
    <property type="component" value="Unassembled WGS sequence"/>
</dbReference>
<organism evidence="12 13">
    <name type="scientific">Limosilactobacillus panis</name>
    <dbReference type="NCBI Taxonomy" id="47493"/>
    <lineage>
        <taxon>Bacteria</taxon>
        <taxon>Bacillati</taxon>
        <taxon>Bacillota</taxon>
        <taxon>Bacilli</taxon>
        <taxon>Lactobacillales</taxon>
        <taxon>Lactobacillaceae</taxon>
        <taxon>Limosilactobacillus</taxon>
    </lineage>
</organism>
<proteinExistence type="inferred from homology"/>
<keyword evidence="7" id="KW-0479">Metal-binding</keyword>
<dbReference type="Pfam" id="PF00075">
    <property type="entry name" value="RNase_H"/>
    <property type="match status" value="1"/>
</dbReference>
<dbReference type="PROSITE" id="PS50879">
    <property type="entry name" value="RNASE_H_1"/>
    <property type="match status" value="1"/>
</dbReference>
<comment type="similarity">
    <text evidence="3">Belongs to the RNase H family.</text>
</comment>
<dbReference type="InterPro" id="IPR011320">
    <property type="entry name" value="RNase_H1_N"/>
</dbReference>
<evidence type="ECO:0000256" key="7">
    <source>
        <dbReference type="ARBA" id="ARBA00022723"/>
    </source>
</evidence>
<sequence>MANKYYAVKKGRHPGIYPTWPACQREVSGYSGAVYRSFTNRFEAQKWLTAANKPAGPSKKQQLSLDLDLGTGQWVAAPTIRLYTDGGSRNHGNRRGQHVKENDRAAWAFLIDRQGQRLTGTAGEFGTTNNRMELLGLINALQLLAKRGWQDEVINATLDSHYVLDPITKGWLYGWRRRGWTTSTGKPVVNQELWQELLTLLPQFPRLHFRWTKGHATNQGNNIVDELLNTTMDKMGD</sequence>
<reference evidence="13" key="1">
    <citation type="submission" date="2023-06" db="EMBL/GenBank/DDBJ databases">
        <title>Identification and characterization of horizontal gene transfer across gut microbiota members of farm animals based on homology search.</title>
        <authorList>
            <person name="Zeman M."/>
            <person name="Kubasova T."/>
            <person name="Jahodarova E."/>
            <person name="Nykrynova M."/>
            <person name="Rychlik I."/>
        </authorList>
    </citation>
    <scope>NUCLEOTIDE SEQUENCE [LARGE SCALE GENOMIC DNA]</scope>
    <source>
        <strain evidence="13">105_WCHN</strain>
    </source>
</reference>
<dbReference type="Gene3D" id="3.30.420.10">
    <property type="entry name" value="Ribonuclease H-like superfamily/Ribonuclease H"/>
    <property type="match status" value="1"/>
</dbReference>
<dbReference type="Pfam" id="PF01693">
    <property type="entry name" value="Cauli_VI"/>
    <property type="match status" value="1"/>
</dbReference>
<comment type="cofactor">
    <cofactor evidence="2">
        <name>Mg(2+)</name>
        <dbReference type="ChEBI" id="CHEBI:18420"/>
    </cofactor>
</comment>
<accession>A0ABT7VQ44</accession>
<keyword evidence="9" id="KW-0378">Hydrolase</keyword>
<dbReference type="SUPFAM" id="SSF55658">
    <property type="entry name" value="L9 N-domain-like"/>
    <property type="match status" value="1"/>
</dbReference>
<evidence type="ECO:0000256" key="3">
    <source>
        <dbReference type="ARBA" id="ARBA00005300"/>
    </source>
</evidence>
<evidence type="ECO:0000256" key="9">
    <source>
        <dbReference type="ARBA" id="ARBA00022801"/>
    </source>
</evidence>
<keyword evidence="10" id="KW-0460">Magnesium</keyword>
<gene>
    <name evidence="12" type="ORF">QUW46_09090</name>
</gene>
<evidence type="ECO:0000313" key="12">
    <source>
        <dbReference type="EMBL" id="MDM8334706.1"/>
    </source>
</evidence>
<comment type="caution">
    <text evidence="12">The sequence shown here is derived from an EMBL/GenBank/DDBJ whole genome shotgun (WGS) entry which is preliminary data.</text>
</comment>
<dbReference type="InterPro" id="IPR037056">
    <property type="entry name" value="RNase_H1_N_sf"/>
</dbReference>
<comment type="subunit">
    <text evidence="4">Monomer.</text>
</comment>
<reference evidence="12 13" key="3">
    <citation type="submission" date="2023-06" db="EMBL/GenBank/DDBJ databases">
        <authorList>
            <person name="Zeman M."/>
            <person name="Kubasova T."/>
            <person name="Jahodarova E."/>
            <person name="Nykrynova M."/>
            <person name="Rychlik I."/>
        </authorList>
    </citation>
    <scope>NUCLEOTIDE SEQUENCE [LARGE SCALE GENOMIC DNA]</scope>
    <source>
        <strain evidence="12 13">105_WCHN</strain>
    </source>
</reference>
<evidence type="ECO:0000256" key="1">
    <source>
        <dbReference type="ARBA" id="ARBA00000077"/>
    </source>
</evidence>
<comment type="catalytic activity">
    <reaction evidence="1">
        <text>Endonucleolytic cleavage to 5'-phosphomonoester.</text>
        <dbReference type="EC" id="3.1.26.4"/>
    </reaction>
</comment>
<evidence type="ECO:0000256" key="5">
    <source>
        <dbReference type="ARBA" id="ARBA00012180"/>
    </source>
</evidence>
<dbReference type="InterPro" id="IPR050092">
    <property type="entry name" value="RNase_H"/>
</dbReference>
<dbReference type="InterPro" id="IPR012337">
    <property type="entry name" value="RNaseH-like_sf"/>
</dbReference>
<dbReference type="InterPro" id="IPR036397">
    <property type="entry name" value="RNaseH_sf"/>
</dbReference>
<evidence type="ECO:0000256" key="6">
    <source>
        <dbReference type="ARBA" id="ARBA00022722"/>
    </source>
</evidence>
<dbReference type="SUPFAM" id="SSF53098">
    <property type="entry name" value="Ribonuclease H-like"/>
    <property type="match status" value="1"/>
</dbReference>
<feature type="domain" description="RNase H type-1" evidence="11">
    <location>
        <begin position="76"/>
        <end position="233"/>
    </location>
</feature>
<dbReference type="InterPro" id="IPR002156">
    <property type="entry name" value="RNaseH_domain"/>
</dbReference>
<dbReference type="EC" id="3.1.26.4" evidence="5"/>
<evidence type="ECO:0000256" key="4">
    <source>
        <dbReference type="ARBA" id="ARBA00011245"/>
    </source>
</evidence>
<dbReference type="PANTHER" id="PTHR10642">
    <property type="entry name" value="RIBONUCLEASE H1"/>
    <property type="match status" value="1"/>
</dbReference>
<evidence type="ECO:0000259" key="11">
    <source>
        <dbReference type="PROSITE" id="PS50879"/>
    </source>
</evidence>
<evidence type="ECO:0000256" key="8">
    <source>
        <dbReference type="ARBA" id="ARBA00022759"/>
    </source>
</evidence>
<evidence type="ECO:0000256" key="10">
    <source>
        <dbReference type="ARBA" id="ARBA00022842"/>
    </source>
</evidence>